<name>A0ABX0I2R2_9FLAO</name>
<dbReference type="EMBL" id="JAAJBT010000002">
    <property type="protein sequence ID" value="NHM01470.1"/>
    <property type="molecule type" value="Genomic_DNA"/>
</dbReference>
<proteinExistence type="predicted"/>
<evidence type="ECO:0000313" key="3">
    <source>
        <dbReference type="Proteomes" id="UP000800984"/>
    </source>
</evidence>
<dbReference type="SUPFAM" id="SSF56281">
    <property type="entry name" value="Metallo-hydrolase/oxidoreductase"/>
    <property type="match status" value="1"/>
</dbReference>
<sequence>MIEGEFKFYPVGQGCFYGGSIKKNEEEFVIVYDCGTVSSRKFLLDSITKFKRIFKKIDLLMISHFDEDHVNGLSELLTGITCEKVIIPYYSPITRLTLLSNYDSSDEYISFLKDPVSYLLNTDKFEINEVLIIQNEDDNNSDFKAPEPKSPTENSNFENLKSAFDLIQKEEDKDFKSKVKIQEGKDYVFSEKAKYYSLPFKISIYNEFWEFIFYLKNFGNPTEIINFQREIEELLNKTKDNKLSSLFDKTFIPNIKNIYRKHINGDLNYSSLSVFHGPIANENLNRIRVSIRNSFHFPINRRKSGTLLTGDSFLKKDEDYYPFYNYYSSYYIDKTLLFQVPHHGSWNNWRFFPNELSNIPCYILNYGHKRKKHPNKYVLRDLLTNSIFKNVLHNHQYQEIKYKIRIRSY</sequence>
<protein>
    <recommendedName>
        <fullName evidence="1">Metallo-beta-lactamase domain-containing protein</fullName>
    </recommendedName>
</protein>
<comment type="caution">
    <text evidence="2">The sequence shown here is derived from an EMBL/GenBank/DDBJ whole genome shotgun (WGS) entry which is preliminary data.</text>
</comment>
<reference evidence="2 3" key="1">
    <citation type="submission" date="2020-02" db="EMBL/GenBank/DDBJ databases">
        <authorList>
            <person name="Chen W.-M."/>
        </authorList>
    </citation>
    <scope>NUCLEOTIDE SEQUENCE [LARGE SCALE GENOMIC DNA]</scope>
    <source>
        <strain evidence="2 3">KDG-16</strain>
    </source>
</reference>
<dbReference type="InterPro" id="IPR036866">
    <property type="entry name" value="RibonucZ/Hydroxyglut_hydro"/>
</dbReference>
<gene>
    <name evidence="2" type="ORF">G4D72_05010</name>
</gene>
<feature type="domain" description="Metallo-beta-lactamase" evidence="1">
    <location>
        <begin position="26"/>
        <end position="106"/>
    </location>
</feature>
<dbReference type="Proteomes" id="UP000800984">
    <property type="component" value="Unassembled WGS sequence"/>
</dbReference>
<dbReference type="RefSeq" id="WP_166076525.1">
    <property type="nucleotide sequence ID" value="NZ_JAAJBT010000002.1"/>
</dbReference>
<dbReference type="Pfam" id="PF00753">
    <property type="entry name" value="Lactamase_B"/>
    <property type="match status" value="1"/>
</dbReference>
<dbReference type="Gene3D" id="3.60.15.10">
    <property type="entry name" value="Ribonuclease Z/Hydroxyacylglutathione hydrolase-like"/>
    <property type="match status" value="1"/>
</dbReference>
<keyword evidence="3" id="KW-1185">Reference proteome</keyword>
<evidence type="ECO:0000313" key="2">
    <source>
        <dbReference type="EMBL" id="NHM01470.1"/>
    </source>
</evidence>
<organism evidence="2 3">
    <name type="scientific">Flavobacterium difficile</name>
    <dbReference type="NCBI Taxonomy" id="2709659"/>
    <lineage>
        <taxon>Bacteria</taxon>
        <taxon>Pseudomonadati</taxon>
        <taxon>Bacteroidota</taxon>
        <taxon>Flavobacteriia</taxon>
        <taxon>Flavobacteriales</taxon>
        <taxon>Flavobacteriaceae</taxon>
        <taxon>Flavobacterium</taxon>
    </lineage>
</organism>
<dbReference type="InterPro" id="IPR001279">
    <property type="entry name" value="Metallo-B-lactamas"/>
</dbReference>
<accession>A0ABX0I2R2</accession>
<evidence type="ECO:0000259" key="1">
    <source>
        <dbReference type="Pfam" id="PF00753"/>
    </source>
</evidence>